<reference evidence="1" key="1">
    <citation type="submission" date="2019-11" db="EMBL/GenBank/DDBJ databases">
        <authorList>
            <person name="Feng L."/>
        </authorList>
    </citation>
    <scope>NUCLEOTIDE SEQUENCE</scope>
    <source>
        <strain evidence="1">CramosumLFYP8</strain>
    </source>
</reference>
<gene>
    <name evidence="1" type="ORF">CRLFYP8_01954</name>
</gene>
<dbReference type="EMBL" id="CACRTL010000017">
    <property type="protein sequence ID" value="VYT70688.1"/>
    <property type="molecule type" value="Genomic_DNA"/>
</dbReference>
<dbReference type="InterPro" id="IPR036619">
    <property type="entry name" value="NinB_sf"/>
</dbReference>
<organism evidence="1">
    <name type="scientific">Thomasclavelia ramosa</name>
    <dbReference type="NCBI Taxonomy" id="1547"/>
    <lineage>
        <taxon>Bacteria</taxon>
        <taxon>Bacillati</taxon>
        <taxon>Bacillota</taxon>
        <taxon>Erysipelotrichia</taxon>
        <taxon>Erysipelotrichales</taxon>
        <taxon>Coprobacillaceae</taxon>
        <taxon>Thomasclavelia</taxon>
    </lineage>
</organism>
<sequence>MIKLLGKYLHRVINYETGDLEITFTISDYNSKANTEELEKELYSLEIKKPRSKRSLNQNAYLWTLIHELALKMSDEDKKNISDDDVYLMLLEETKAKCDVIQTLAKAENDLKKCFRFVKLIKYDETNKEYARFLCYYGSSKFDTKEMNKLIDAAISWCNELNIPTLEGGIYG</sequence>
<proteinExistence type="predicted"/>
<accession>A0A6N2YY36</accession>
<dbReference type="Gene3D" id="1.10.3790.10">
    <property type="entry name" value="NinB"/>
    <property type="match status" value="1"/>
</dbReference>
<evidence type="ECO:0000313" key="1">
    <source>
        <dbReference type="EMBL" id="VYT70688.1"/>
    </source>
</evidence>
<name>A0A6N2YY36_9FIRM</name>
<dbReference type="RefSeq" id="WP_156635266.1">
    <property type="nucleotide sequence ID" value="NZ_CACRTL010000017.1"/>
</dbReference>
<protein>
    <submittedName>
        <fullName evidence="1">Uncharacterized protein</fullName>
    </submittedName>
</protein>
<dbReference type="AlphaFoldDB" id="A0A6N2YY36"/>